<reference evidence="1 2" key="2">
    <citation type="journal article" date="2010" name="Stand. Genomic Sci.">
        <title>Complete genome sequence of the Medicago microsymbiont Ensifer (Sinorhizobium) medicae strain WSM419.</title>
        <authorList>
            <person name="Reeve W."/>
            <person name="Chain P."/>
            <person name="O'Hara G."/>
            <person name="Ardley J."/>
            <person name="Nandesena K."/>
            <person name="Brau L."/>
            <person name="Tiwari R."/>
            <person name="Malfatti S."/>
            <person name="Kiss H."/>
            <person name="Lapidus A."/>
            <person name="Copeland A."/>
            <person name="Nolan M."/>
            <person name="Land M."/>
            <person name="Hauser L."/>
            <person name="Chang Y.J."/>
            <person name="Ivanova N."/>
            <person name="Mavromatis K."/>
            <person name="Markowitz V."/>
            <person name="Kyrpides N."/>
            <person name="Gollagher M."/>
            <person name="Yates R."/>
            <person name="Dilworth M."/>
            <person name="Howieson J."/>
        </authorList>
    </citation>
    <scope>NUCLEOTIDE SEQUENCE [LARGE SCALE GENOMIC DNA]</scope>
    <source>
        <strain evidence="1 2">WSM419</strain>
    </source>
</reference>
<dbReference type="RefSeq" id="WP_011975479.1">
    <property type="nucleotide sequence ID" value="NC_009636.1"/>
</dbReference>
<dbReference type="KEGG" id="smd:Smed_1319"/>
<reference evidence="2" key="1">
    <citation type="submission" date="2007-06" db="EMBL/GenBank/DDBJ databases">
        <title>Complete sequence of Sinorhizobium medicae WSM419 chromosome.</title>
        <authorList>
            <consortium name="US DOE Joint Genome Institute"/>
            <person name="Copeland A."/>
            <person name="Lucas S."/>
            <person name="Lapidus A."/>
            <person name="Barry K."/>
            <person name="Glavina del Rio T."/>
            <person name="Dalin E."/>
            <person name="Tice H."/>
            <person name="Pitluck S."/>
            <person name="Chain P."/>
            <person name="Malfatti S."/>
            <person name="Shin M."/>
            <person name="Vergez L."/>
            <person name="Schmutz J."/>
            <person name="Larimer F."/>
            <person name="Land M."/>
            <person name="Hauser L."/>
            <person name="Kyrpides N."/>
            <person name="Mikhailova N."/>
            <person name="Reeve W.G."/>
            <person name="Richardson P."/>
        </authorList>
    </citation>
    <scope>NUCLEOTIDE SEQUENCE [LARGE SCALE GENOMIC DNA]</scope>
    <source>
        <strain evidence="2">WSM419</strain>
    </source>
</reference>
<dbReference type="EMBL" id="CP000738">
    <property type="protein sequence ID" value="ABR60169.1"/>
    <property type="molecule type" value="Genomic_DNA"/>
</dbReference>
<dbReference type="PATRIC" id="fig|366394.8.peg.4450"/>
<name>A6U939_SINMW</name>
<protein>
    <recommendedName>
        <fullName evidence="3">DUF4177 domain-containing protein</fullName>
    </recommendedName>
</protein>
<dbReference type="Proteomes" id="UP000001108">
    <property type="component" value="Chromosome"/>
</dbReference>
<dbReference type="AlphaFoldDB" id="A6U939"/>
<dbReference type="HOGENOM" id="CLU_2958324_0_0_5"/>
<organism evidence="1 2">
    <name type="scientific">Sinorhizobium medicae (strain WSM419)</name>
    <name type="common">Ensifer medicae</name>
    <dbReference type="NCBI Taxonomy" id="366394"/>
    <lineage>
        <taxon>Bacteria</taxon>
        <taxon>Pseudomonadati</taxon>
        <taxon>Pseudomonadota</taxon>
        <taxon>Alphaproteobacteria</taxon>
        <taxon>Hyphomicrobiales</taxon>
        <taxon>Rhizobiaceae</taxon>
        <taxon>Sinorhizobium/Ensifer group</taxon>
        <taxon>Sinorhizobium</taxon>
    </lineage>
</organism>
<dbReference type="STRING" id="366394.Smed_1319"/>
<evidence type="ECO:0000313" key="1">
    <source>
        <dbReference type="EMBL" id="ABR60169.1"/>
    </source>
</evidence>
<accession>A6U939</accession>
<dbReference type="OrthoDB" id="9882095at2"/>
<sequence>MYKVIDLIEDKRVTVETTLNEWAAKGYEPFQVIRRATYSWRLILKRGPVVNVGPVADGN</sequence>
<evidence type="ECO:0000313" key="2">
    <source>
        <dbReference type="Proteomes" id="UP000001108"/>
    </source>
</evidence>
<proteinExistence type="predicted"/>
<evidence type="ECO:0008006" key="3">
    <source>
        <dbReference type="Google" id="ProtNLM"/>
    </source>
</evidence>
<gene>
    <name evidence="1" type="ordered locus">Smed_1319</name>
</gene>